<evidence type="ECO:0000313" key="4">
    <source>
        <dbReference type="Proteomes" id="UP000001351"/>
    </source>
</evidence>
<dbReference type="InterPro" id="IPR023213">
    <property type="entry name" value="CAT-like_dom_sf"/>
</dbReference>
<gene>
    <name evidence="2" type="ordered locus">STAUR_6104</name>
    <name evidence="3" type="ORF">STIAU_6273</name>
</gene>
<dbReference type="EMBL" id="AAMD01000135">
    <property type="protein sequence ID" value="EAU63993.1"/>
    <property type="molecule type" value="Genomic_DNA"/>
</dbReference>
<dbReference type="STRING" id="378806.STAUR_6104"/>
<dbReference type="KEGG" id="sur:STAUR_6104"/>
<keyword evidence="1 2" id="KW-0808">Transferase</keyword>
<dbReference type="SUPFAM" id="SSF52777">
    <property type="entry name" value="CoA-dependent acyltransferases"/>
    <property type="match status" value="2"/>
</dbReference>
<keyword evidence="4" id="KW-1185">Reference proteome</keyword>
<dbReference type="Pfam" id="PF02458">
    <property type="entry name" value="Transferase"/>
    <property type="match status" value="1"/>
</dbReference>
<dbReference type="HOGENOM" id="CLU_725285_0_0_7"/>
<dbReference type="Proteomes" id="UP000032702">
    <property type="component" value="Unassembled WGS sequence"/>
</dbReference>
<dbReference type="AlphaFoldDB" id="Q08U35"/>
<name>Q08U35_STIAD</name>
<evidence type="ECO:0000313" key="2">
    <source>
        <dbReference type="EMBL" id="ADO73861.1"/>
    </source>
</evidence>
<dbReference type="Proteomes" id="UP000001351">
    <property type="component" value="Chromosome"/>
</dbReference>
<dbReference type="Gene3D" id="3.30.559.10">
    <property type="entry name" value="Chloramphenicol acetyltransferase-like domain"/>
    <property type="match status" value="2"/>
</dbReference>
<evidence type="ECO:0000256" key="1">
    <source>
        <dbReference type="ARBA" id="ARBA00022679"/>
    </source>
</evidence>
<evidence type="ECO:0000313" key="5">
    <source>
        <dbReference type="Proteomes" id="UP000032702"/>
    </source>
</evidence>
<dbReference type="EMBL" id="CP002271">
    <property type="protein sequence ID" value="ADO73861.1"/>
    <property type="molecule type" value="Genomic_DNA"/>
</dbReference>
<sequence>MPMPPSEPHLLSTIDHLFLGHAFSILLHFEGRLDEARLEASLATVLKGIPPLASSLVGLGNAHYGLVPLSPVPAWIDVHEVPQLPSELSAPSALGELVPRITSTPGQPLLAVRLTCAPSDCILAVSVSHAIADGYSLFLFLRAWSRAMSERRVEPLPWARQWLASQERRASATVTPEEFWNRTGFTWSPPGRALDVPRPSSFGKRTVPPDPSLLAGAEGLSSNDLLCAWLIQSHAGLLAGEAGLAVTIPVDYRRSLQGLPGNYFGNAIRGAPLWLDRRILRQETLPELAMRVKEAIRGVLHEHGARDSLECLGQVLHEQGHPVLSELHTVHPSSGFLVTNVSRLPFGMVDLGRGPPLRVLLPAVEERTAVIQQTGEGFELSVNVPA</sequence>
<dbReference type="PANTHER" id="PTHR31642">
    <property type="entry name" value="TRICHOTHECENE 3-O-ACETYLTRANSFERASE"/>
    <property type="match status" value="1"/>
</dbReference>
<organism evidence="3 5">
    <name type="scientific">Stigmatella aurantiaca (strain DW4/3-1)</name>
    <dbReference type="NCBI Taxonomy" id="378806"/>
    <lineage>
        <taxon>Bacteria</taxon>
        <taxon>Pseudomonadati</taxon>
        <taxon>Myxococcota</taxon>
        <taxon>Myxococcia</taxon>
        <taxon>Myxococcales</taxon>
        <taxon>Cystobacterineae</taxon>
        <taxon>Archangiaceae</taxon>
        <taxon>Stigmatella</taxon>
    </lineage>
</organism>
<dbReference type="GO" id="GO:0016747">
    <property type="term" value="F:acyltransferase activity, transferring groups other than amino-acyl groups"/>
    <property type="evidence" value="ECO:0007669"/>
    <property type="project" value="TreeGrafter"/>
</dbReference>
<evidence type="ECO:0000313" key="3">
    <source>
        <dbReference type="EMBL" id="EAU63993.1"/>
    </source>
</evidence>
<dbReference type="OrthoDB" id="4512387at2"/>
<proteinExistence type="predicted"/>
<accession>Q08U35</accession>
<dbReference type="PANTHER" id="PTHR31642:SF310">
    <property type="entry name" value="FATTY ALCOHOL:CAFFEOYL-COA ACYLTRANSFERASE"/>
    <property type="match status" value="1"/>
</dbReference>
<dbReference type="eggNOG" id="COG1020">
    <property type="taxonomic scope" value="Bacteria"/>
</dbReference>
<dbReference type="InterPro" id="IPR050317">
    <property type="entry name" value="Plant_Fungal_Acyltransferase"/>
</dbReference>
<reference evidence="2 4" key="2">
    <citation type="journal article" date="2011" name="Mol. Biol. Evol.">
        <title>Comparative genomic analysis of fruiting body formation in Myxococcales.</title>
        <authorList>
            <person name="Huntley S."/>
            <person name="Hamann N."/>
            <person name="Wegener-Feldbrugge S."/>
            <person name="Treuner-Lange A."/>
            <person name="Kube M."/>
            <person name="Reinhardt R."/>
            <person name="Klages S."/>
            <person name="Muller R."/>
            <person name="Ronning C.M."/>
            <person name="Nierman W.C."/>
            <person name="Sogaard-Andersen L."/>
        </authorList>
    </citation>
    <scope>NUCLEOTIDE SEQUENCE [LARGE SCALE GENOMIC DNA]</scope>
    <source>
        <strain evidence="2 4">DW4/3-1</strain>
    </source>
</reference>
<reference evidence="3 5" key="1">
    <citation type="submission" date="2006-04" db="EMBL/GenBank/DDBJ databases">
        <authorList>
            <person name="Nierman W.C."/>
        </authorList>
    </citation>
    <scope>NUCLEOTIDE SEQUENCE [LARGE SCALE GENOMIC DNA]</scope>
    <source>
        <strain evidence="3 5">DW4/3-1</strain>
    </source>
</reference>
<protein>
    <submittedName>
        <fullName evidence="3">Sim21, putative</fullName>
    </submittedName>
    <submittedName>
        <fullName evidence="2">Transferase</fullName>
    </submittedName>
</protein>